<evidence type="ECO:0000313" key="1">
    <source>
        <dbReference type="EMBL" id="MYC96354.1"/>
    </source>
</evidence>
<protein>
    <submittedName>
        <fullName evidence="1">Uncharacterized protein</fullName>
    </submittedName>
</protein>
<organism evidence="1">
    <name type="scientific">Caldilineaceae bacterium SB0661_bin_32</name>
    <dbReference type="NCBI Taxonomy" id="2605255"/>
    <lineage>
        <taxon>Bacteria</taxon>
        <taxon>Bacillati</taxon>
        <taxon>Chloroflexota</taxon>
        <taxon>Caldilineae</taxon>
        <taxon>Caldilineales</taxon>
        <taxon>Caldilineaceae</taxon>
    </lineage>
</organism>
<gene>
    <name evidence="1" type="ORF">F4X14_15430</name>
</gene>
<dbReference type="AlphaFoldDB" id="A0A6B1D9T4"/>
<sequence length="315" mass="36089">MSNSIPIQEWLEFIDSEYLSTFVKDGGASVKFAVTPEDRKPELYSSLKARCEEMDYVFVELDAVTSRVHMPQDLFFALAKQIDWRLLAQRMVRRLAEEKGFSVDGVAIADANKNVYSSLARANGIEARFVLQEIRPDVVSQVLRNQKMARDFKVAMTHLCTNLDGGESRQPLLDWLTGVNTRISNVRPFSIRTSINRTTARHYIESALYWVRHVGHAGTALLLENSRVTLARRPKDGSRYYTRAMTIDHYELLREFIDDVDRLAATLMVVVTNNDFIDEQSARGWRIYSALQTRIMDDVRDRNLVNPVAALVRLL</sequence>
<dbReference type="Pfam" id="PF10923">
    <property type="entry name" value="BrxC_BrxD"/>
    <property type="match status" value="1"/>
</dbReference>
<proteinExistence type="predicted"/>
<dbReference type="EMBL" id="VXMH01000077">
    <property type="protein sequence ID" value="MYC96354.1"/>
    <property type="molecule type" value="Genomic_DNA"/>
</dbReference>
<dbReference type="InterPro" id="IPR021228">
    <property type="entry name" value="BrxD"/>
</dbReference>
<comment type="caution">
    <text evidence="1">The sequence shown here is derived from an EMBL/GenBank/DDBJ whole genome shotgun (WGS) entry which is preliminary data.</text>
</comment>
<reference evidence="1" key="1">
    <citation type="submission" date="2019-09" db="EMBL/GenBank/DDBJ databases">
        <title>Characterisation of the sponge microbiome using genome-centric metagenomics.</title>
        <authorList>
            <person name="Engelberts J.P."/>
            <person name="Robbins S.J."/>
            <person name="De Goeij J.M."/>
            <person name="Aranda M."/>
            <person name="Bell S.C."/>
            <person name="Webster N.S."/>
        </authorList>
    </citation>
    <scope>NUCLEOTIDE SEQUENCE</scope>
    <source>
        <strain evidence="1">SB0661_bin_32</strain>
    </source>
</reference>
<accession>A0A6B1D9T4</accession>
<name>A0A6B1D9T4_9CHLR</name>